<organism evidence="1">
    <name type="scientific">Clastoptera arizonana</name>
    <name type="common">Arizona spittle bug</name>
    <dbReference type="NCBI Taxonomy" id="38151"/>
    <lineage>
        <taxon>Eukaryota</taxon>
        <taxon>Metazoa</taxon>
        <taxon>Ecdysozoa</taxon>
        <taxon>Arthropoda</taxon>
        <taxon>Hexapoda</taxon>
        <taxon>Insecta</taxon>
        <taxon>Pterygota</taxon>
        <taxon>Neoptera</taxon>
        <taxon>Paraneoptera</taxon>
        <taxon>Hemiptera</taxon>
        <taxon>Auchenorrhyncha</taxon>
        <taxon>Cercopoidea</taxon>
        <taxon>Clastopteridae</taxon>
        <taxon>Clastoptera</taxon>
    </lineage>
</organism>
<name>A0A1B6CDD2_9HEMI</name>
<sequence>MNEEEKEIEQETQDEGRIKLRGQLQNRLLISDNWNELIDCWNQSFIFRLTMAIERSKMIRHRNFTFKSGRNNFFYVNITSKSISRKMFKVKPNRHQFLKC</sequence>
<dbReference type="AlphaFoldDB" id="A0A1B6CDD2"/>
<reference evidence="1" key="1">
    <citation type="submission" date="2015-12" db="EMBL/GenBank/DDBJ databases">
        <title>De novo transcriptome assembly of four potential Pierce s Disease insect vectors from Arizona vineyards.</title>
        <authorList>
            <person name="Tassone E.E."/>
        </authorList>
    </citation>
    <scope>NUCLEOTIDE SEQUENCE</scope>
</reference>
<proteinExistence type="predicted"/>
<protein>
    <submittedName>
        <fullName evidence="1">Uncharacterized protein</fullName>
    </submittedName>
</protein>
<gene>
    <name evidence="1" type="ORF">g.4463</name>
</gene>
<dbReference type="EMBL" id="GEDC01025839">
    <property type="protein sequence ID" value="JAS11459.1"/>
    <property type="molecule type" value="Transcribed_RNA"/>
</dbReference>
<evidence type="ECO:0000313" key="1">
    <source>
        <dbReference type="EMBL" id="JAS11459.1"/>
    </source>
</evidence>
<accession>A0A1B6CDD2</accession>